<dbReference type="AlphaFoldDB" id="A0A448YV97"/>
<name>A0A448YV97_9STRA</name>
<protein>
    <submittedName>
        <fullName evidence="1">Uncharacterized protein</fullName>
    </submittedName>
</protein>
<sequence length="177" mass="19599">MAGYVTKPAAAVNKALVEFLPELDSDYATYPMKHDRWYEPDETGPKGEPCFIAKGGTSLATGSPPIKKDYVYCTTGGNGEGYYSLMCRTSYINLYYKLKSCAPQGTCTACPCFASKATRDALDRYDDCKRVVYMRQKCFPKPDDKLASDIVMGIAKDTANMVYHGTQNEQLIVNAVF</sequence>
<accession>A0A448YV97</accession>
<organism evidence="1 2">
    <name type="scientific">Pseudo-nitzschia multistriata</name>
    <dbReference type="NCBI Taxonomy" id="183589"/>
    <lineage>
        <taxon>Eukaryota</taxon>
        <taxon>Sar</taxon>
        <taxon>Stramenopiles</taxon>
        <taxon>Ochrophyta</taxon>
        <taxon>Bacillariophyta</taxon>
        <taxon>Bacillariophyceae</taxon>
        <taxon>Bacillariophycidae</taxon>
        <taxon>Bacillariales</taxon>
        <taxon>Bacillariaceae</taxon>
        <taxon>Pseudo-nitzschia</taxon>
    </lineage>
</organism>
<dbReference type="OrthoDB" id="39318at2759"/>
<dbReference type="EMBL" id="CAACVS010000006">
    <property type="protein sequence ID" value="VEU33704.1"/>
    <property type="molecule type" value="Genomic_DNA"/>
</dbReference>
<reference evidence="1 2" key="1">
    <citation type="submission" date="2019-01" db="EMBL/GenBank/DDBJ databases">
        <authorList>
            <person name="Ferrante I. M."/>
        </authorList>
    </citation>
    <scope>NUCLEOTIDE SEQUENCE [LARGE SCALE GENOMIC DNA]</scope>
    <source>
        <strain evidence="1 2">B856</strain>
    </source>
</reference>
<evidence type="ECO:0000313" key="2">
    <source>
        <dbReference type="Proteomes" id="UP000291116"/>
    </source>
</evidence>
<evidence type="ECO:0000313" key="1">
    <source>
        <dbReference type="EMBL" id="VEU33704.1"/>
    </source>
</evidence>
<proteinExistence type="predicted"/>
<dbReference type="Proteomes" id="UP000291116">
    <property type="component" value="Unassembled WGS sequence"/>
</dbReference>
<gene>
    <name evidence="1" type="ORF">PSNMU_V1.4_AUG-EV-PASAV3_0003930</name>
</gene>
<keyword evidence="2" id="KW-1185">Reference proteome</keyword>